<protein>
    <recommendedName>
        <fullName evidence="3">DUF4140 domain-containing protein</fullName>
    </recommendedName>
</protein>
<reference evidence="1 2" key="1">
    <citation type="submission" date="2018-07" db="EMBL/GenBank/DDBJ databases">
        <title>Dyadobacter roseus sp. nov., isolated from rose rhizosphere soil.</title>
        <authorList>
            <person name="Chen L."/>
        </authorList>
    </citation>
    <scope>NUCLEOTIDE SEQUENCE [LARGE SCALE GENOMIC DNA]</scope>
    <source>
        <strain evidence="1 2">RS19</strain>
    </source>
</reference>
<dbReference type="EMBL" id="QNUL01000022">
    <property type="protein sequence ID" value="REA58187.1"/>
    <property type="molecule type" value="Genomic_DNA"/>
</dbReference>
<keyword evidence="2" id="KW-1185">Reference proteome</keyword>
<dbReference type="AlphaFoldDB" id="A0A3D8Y665"/>
<dbReference type="OrthoDB" id="5459053at2"/>
<dbReference type="RefSeq" id="WP_115833003.1">
    <property type="nucleotide sequence ID" value="NZ_QNUL01000022.1"/>
</dbReference>
<evidence type="ECO:0000313" key="2">
    <source>
        <dbReference type="Proteomes" id="UP000256373"/>
    </source>
</evidence>
<organism evidence="1 2">
    <name type="scientific">Dyadobacter luteus</name>
    <dbReference type="NCBI Taxonomy" id="2259619"/>
    <lineage>
        <taxon>Bacteria</taxon>
        <taxon>Pseudomonadati</taxon>
        <taxon>Bacteroidota</taxon>
        <taxon>Cytophagia</taxon>
        <taxon>Cytophagales</taxon>
        <taxon>Spirosomataceae</taxon>
        <taxon>Dyadobacter</taxon>
    </lineage>
</organism>
<name>A0A3D8Y665_9BACT</name>
<sequence>MAFLISGKHLINITVQSNTEFNYQKENLPENGKKAELEFVINPVFTFEPAQPKSQTDTTSSRRKILQYELSKELSRQAQQRSERQLLQHRIQNLTKEIPGLELYEREKATQELKKLNSELASFPDIQDNAQKIRLQIDEINVKTLPIENEPIKLSGYINHLKL</sequence>
<evidence type="ECO:0000313" key="1">
    <source>
        <dbReference type="EMBL" id="REA58187.1"/>
    </source>
</evidence>
<dbReference type="Proteomes" id="UP000256373">
    <property type="component" value="Unassembled WGS sequence"/>
</dbReference>
<gene>
    <name evidence="1" type="ORF">DSL64_21505</name>
</gene>
<evidence type="ECO:0008006" key="3">
    <source>
        <dbReference type="Google" id="ProtNLM"/>
    </source>
</evidence>
<proteinExistence type="predicted"/>
<comment type="caution">
    <text evidence="1">The sequence shown here is derived from an EMBL/GenBank/DDBJ whole genome shotgun (WGS) entry which is preliminary data.</text>
</comment>
<accession>A0A3D8Y665</accession>